<dbReference type="GO" id="GO:0030170">
    <property type="term" value="F:pyridoxal phosphate binding"/>
    <property type="evidence" value="ECO:0007669"/>
    <property type="project" value="InterPro"/>
</dbReference>
<evidence type="ECO:0000256" key="2">
    <source>
        <dbReference type="ARBA" id="ARBA00005011"/>
    </source>
</evidence>
<organism evidence="12 13">
    <name type="scientific">Galdieria partita</name>
    <dbReference type="NCBI Taxonomy" id="83374"/>
    <lineage>
        <taxon>Eukaryota</taxon>
        <taxon>Rhodophyta</taxon>
        <taxon>Bangiophyceae</taxon>
        <taxon>Galdieriales</taxon>
        <taxon>Galdieriaceae</taxon>
        <taxon>Galdieria</taxon>
    </lineage>
</organism>
<evidence type="ECO:0000256" key="1">
    <source>
        <dbReference type="ARBA" id="ARBA00001933"/>
    </source>
</evidence>
<comment type="catalytic activity">
    <reaction evidence="10">
        <text>L-histidinol phosphate + 2-oxoglutarate = 3-(imidazol-4-yl)-2-oxopropyl phosphate + L-glutamate</text>
        <dbReference type="Rhea" id="RHEA:23744"/>
        <dbReference type="ChEBI" id="CHEBI:16810"/>
        <dbReference type="ChEBI" id="CHEBI:29985"/>
        <dbReference type="ChEBI" id="CHEBI:57766"/>
        <dbReference type="ChEBI" id="CHEBI:57980"/>
        <dbReference type="EC" id="2.6.1.9"/>
    </reaction>
</comment>
<keyword evidence="5" id="KW-0028">Amino-acid biosynthesis</keyword>
<comment type="cofactor">
    <cofactor evidence="1">
        <name>pyridoxal 5'-phosphate</name>
        <dbReference type="ChEBI" id="CHEBI:597326"/>
    </cofactor>
</comment>
<accession>A0A9C7UQA7</accession>
<keyword evidence="8" id="KW-0368">Histidine biosynthesis</keyword>
<sequence length="500" mass="57306">MSSWLDCRELSFIYGSTCSWYCRQPRPLKATCRSFGCFETFIRRHKLAKSSCFLRMEEQSGVPEDSELPAFLDAEQAKRYGYVTPSDPEDDLEIRLNAQYKDREESLPLHYSPLGGVRRPARHPFGKAARYSSYDEVREEVLRMEPYIPIYPTEVIAEKIGKRVEDIVKLDANENPYGPAPSVFKALSNASYLHLYPDPESRFLRKKIAEYVGVPEEQIIAGAGADDLIDMIFRLFICPGVGDSIVIFPPTFGMYKFDADLYEAHVFYAWREDSAIHRLPVDRVKGLFEPETLGPFPKIAFVASPNNPDGSVVSDDDLKELLDLPMTVVLDEAYFEFSGKTHVDWLKDYDNLIILRTFSKWAGLAGLRLGYGIFPESVVNQVWKIKQPYNVNVAAQLAGIATLEEKEWLLQRVEKIKSERERFYQRISLYESWLSPYPSEANFVLCQVKGGRNARDIYNKLMKRGILIRYYDTKALSNCIRISIGTPQQMDTLYDALDSL</sequence>
<dbReference type="Gene3D" id="3.90.1150.10">
    <property type="entry name" value="Aspartate Aminotransferase, domain 1"/>
    <property type="match status" value="1"/>
</dbReference>
<protein>
    <recommendedName>
        <fullName evidence="3">histidinol-phosphate transaminase</fullName>
        <ecNumber evidence="3">2.6.1.9</ecNumber>
    </recommendedName>
    <alternativeName>
        <fullName evidence="9">Imidazole acetol-phosphate transaminase</fullName>
    </alternativeName>
</protein>
<feature type="domain" description="Aminotransferase class I/classII large" evidence="11">
    <location>
        <begin position="166"/>
        <end position="497"/>
    </location>
</feature>
<evidence type="ECO:0000256" key="7">
    <source>
        <dbReference type="ARBA" id="ARBA00022898"/>
    </source>
</evidence>
<dbReference type="EC" id="2.6.1.9" evidence="3"/>
<evidence type="ECO:0000256" key="9">
    <source>
        <dbReference type="ARBA" id="ARBA00030262"/>
    </source>
</evidence>
<dbReference type="PANTHER" id="PTHR42885:SF2">
    <property type="entry name" value="HISTIDINOL-PHOSPHATE AMINOTRANSFERASE"/>
    <property type="match status" value="1"/>
</dbReference>
<dbReference type="NCBIfam" id="TIGR01141">
    <property type="entry name" value="hisC"/>
    <property type="match status" value="1"/>
</dbReference>
<dbReference type="InterPro" id="IPR015421">
    <property type="entry name" value="PyrdxlP-dep_Trfase_major"/>
</dbReference>
<evidence type="ECO:0000313" key="13">
    <source>
        <dbReference type="Proteomes" id="UP001061958"/>
    </source>
</evidence>
<dbReference type="PANTHER" id="PTHR42885">
    <property type="entry name" value="HISTIDINOL-PHOSPHATE AMINOTRANSFERASE-RELATED"/>
    <property type="match status" value="1"/>
</dbReference>
<reference evidence="12" key="2">
    <citation type="submission" date="2022-01" db="EMBL/GenBank/DDBJ databases">
        <authorList>
            <person name="Hirooka S."/>
            <person name="Miyagishima S.Y."/>
        </authorList>
    </citation>
    <scope>NUCLEOTIDE SEQUENCE</scope>
    <source>
        <strain evidence="12">NBRC 102759</strain>
    </source>
</reference>
<evidence type="ECO:0000256" key="4">
    <source>
        <dbReference type="ARBA" id="ARBA00022576"/>
    </source>
</evidence>
<evidence type="ECO:0000256" key="8">
    <source>
        <dbReference type="ARBA" id="ARBA00023102"/>
    </source>
</evidence>
<comment type="caution">
    <text evidence="12">The sequence shown here is derived from an EMBL/GenBank/DDBJ whole genome shotgun (WGS) entry which is preliminary data.</text>
</comment>
<name>A0A9C7UQA7_9RHOD</name>
<evidence type="ECO:0000259" key="11">
    <source>
        <dbReference type="Pfam" id="PF00155"/>
    </source>
</evidence>
<dbReference type="InterPro" id="IPR015422">
    <property type="entry name" value="PyrdxlP-dep_Trfase_small"/>
</dbReference>
<dbReference type="HAMAP" id="MF_01023">
    <property type="entry name" value="HisC_aminotrans_2"/>
    <property type="match status" value="1"/>
</dbReference>
<dbReference type="GO" id="GO:0004400">
    <property type="term" value="F:histidinol-phosphate transaminase activity"/>
    <property type="evidence" value="ECO:0007669"/>
    <property type="project" value="UniProtKB-EC"/>
</dbReference>
<keyword evidence="7" id="KW-0663">Pyridoxal phosphate</keyword>
<dbReference type="Pfam" id="PF00155">
    <property type="entry name" value="Aminotran_1_2"/>
    <property type="match status" value="1"/>
</dbReference>
<dbReference type="CDD" id="cd00609">
    <property type="entry name" value="AAT_like"/>
    <property type="match status" value="1"/>
</dbReference>
<dbReference type="EMBL" id="BQMJ01000026">
    <property type="protein sequence ID" value="GJQ11693.1"/>
    <property type="molecule type" value="Genomic_DNA"/>
</dbReference>
<evidence type="ECO:0000256" key="10">
    <source>
        <dbReference type="ARBA" id="ARBA00047481"/>
    </source>
</evidence>
<gene>
    <name evidence="12" type="ORF">GpartN1_g3484.t1</name>
</gene>
<proteinExistence type="inferred from homology"/>
<dbReference type="SUPFAM" id="SSF53383">
    <property type="entry name" value="PLP-dependent transferases"/>
    <property type="match status" value="1"/>
</dbReference>
<evidence type="ECO:0000313" key="12">
    <source>
        <dbReference type="EMBL" id="GJQ11693.1"/>
    </source>
</evidence>
<keyword evidence="13" id="KW-1185">Reference proteome</keyword>
<keyword evidence="4" id="KW-0032">Aminotransferase</keyword>
<dbReference type="AlphaFoldDB" id="A0A9C7UQA7"/>
<dbReference type="GO" id="GO:0000105">
    <property type="term" value="P:L-histidine biosynthetic process"/>
    <property type="evidence" value="ECO:0007669"/>
    <property type="project" value="UniProtKB-KW"/>
</dbReference>
<dbReference type="Gene3D" id="3.40.640.10">
    <property type="entry name" value="Type I PLP-dependent aspartate aminotransferase-like (Major domain)"/>
    <property type="match status" value="1"/>
</dbReference>
<evidence type="ECO:0000256" key="5">
    <source>
        <dbReference type="ARBA" id="ARBA00022605"/>
    </source>
</evidence>
<dbReference type="OrthoDB" id="2015537at2759"/>
<evidence type="ECO:0000256" key="6">
    <source>
        <dbReference type="ARBA" id="ARBA00022679"/>
    </source>
</evidence>
<dbReference type="InterPro" id="IPR004839">
    <property type="entry name" value="Aminotransferase_I/II_large"/>
</dbReference>
<dbReference type="InterPro" id="IPR015424">
    <property type="entry name" value="PyrdxlP-dep_Trfase"/>
</dbReference>
<keyword evidence="6" id="KW-0808">Transferase</keyword>
<reference evidence="12" key="1">
    <citation type="journal article" date="2022" name="Proc. Natl. Acad. Sci. U.S.A.">
        <title>Life cycle and functional genomics of the unicellular red alga Galdieria for elucidating algal and plant evolution and industrial use.</title>
        <authorList>
            <person name="Hirooka S."/>
            <person name="Itabashi T."/>
            <person name="Ichinose T.M."/>
            <person name="Onuma R."/>
            <person name="Fujiwara T."/>
            <person name="Yamashita S."/>
            <person name="Jong L.W."/>
            <person name="Tomita R."/>
            <person name="Iwane A.H."/>
            <person name="Miyagishima S.Y."/>
        </authorList>
    </citation>
    <scope>NUCLEOTIDE SEQUENCE</scope>
    <source>
        <strain evidence="12">NBRC 102759</strain>
    </source>
</reference>
<dbReference type="InterPro" id="IPR005861">
    <property type="entry name" value="HisP_aminotrans"/>
</dbReference>
<evidence type="ECO:0000256" key="3">
    <source>
        <dbReference type="ARBA" id="ARBA00012748"/>
    </source>
</evidence>
<dbReference type="Proteomes" id="UP001061958">
    <property type="component" value="Unassembled WGS sequence"/>
</dbReference>
<comment type="pathway">
    <text evidence="2">Amino-acid biosynthesis; L-histidine biosynthesis; L-histidine from 5-phospho-alpha-D-ribose 1-diphosphate: step 7/9.</text>
</comment>